<proteinExistence type="predicted"/>
<evidence type="ECO:0000313" key="1">
    <source>
        <dbReference type="EMBL" id="KKK60065.1"/>
    </source>
</evidence>
<gene>
    <name evidence="1" type="ORF">LCGC14_3028090</name>
</gene>
<accession>A0A0F8XGE7</accession>
<reference evidence="1" key="1">
    <citation type="journal article" date="2015" name="Nature">
        <title>Complex archaea that bridge the gap between prokaryotes and eukaryotes.</title>
        <authorList>
            <person name="Spang A."/>
            <person name="Saw J.H."/>
            <person name="Jorgensen S.L."/>
            <person name="Zaremba-Niedzwiedzka K."/>
            <person name="Martijn J."/>
            <person name="Lind A.E."/>
            <person name="van Eijk R."/>
            <person name="Schleper C."/>
            <person name="Guy L."/>
            <person name="Ettema T.J."/>
        </authorList>
    </citation>
    <scope>NUCLEOTIDE SEQUENCE</scope>
</reference>
<organism evidence="1">
    <name type="scientific">marine sediment metagenome</name>
    <dbReference type="NCBI Taxonomy" id="412755"/>
    <lineage>
        <taxon>unclassified sequences</taxon>
        <taxon>metagenomes</taxon>
        <taxon>ecological metagenomes</taxon>
    </lineage>
</organism>
<dbReference type="AlphaFoldDB" id="A0A0F8XGE7"/>
<sequence length="168" mass="18682">MTFLSDIDPAEQPMSLYESEKRTGIRRSNGAKKLKKLSNKHLAMVSMHLEGKSGETIAKVMHVRVVTVSRVLNDPLVKQITARIFQDRQMELDALAGKAIAVVRDTMDKEGNTTRERLTAVGQYTKLKETIGSEETATESAEDIVERIFKGVSIRDSHVQINVGNKDG</sequence>
<name>A0A0F8XGE7_9ZZZZ</name>
<comment type="caution">
    <text evidence="1">The sequence shown here is derived from an EMBL/GenBank/DDBJ whole genome shotgun (WGS) entry which is preliminary data.</text>
</comment>
<protein>
    <submittedName>
        <fullName evidence="1">Uncharacterized protein</fullName>
    </submittedName>
</protein>
<dbReference type="EMBL" id="LAZR01063156">
    <property type="protein sequence ID" value="KKK60065.1"/>
    <property type="molecule type" value="Genomic_DNA"/>
</dbReference>